<dbReference type="Pfam" id="PF01875">
    <property type="entry name" value="Memo"/>
    <property type="match status" value="1"/>
</dbReference>
<dbReference type="HAMAP" id="MF_00055">
    <property type="entry name" value="MEMO1"/>
    <property type="match status" value="1"/>
</dbReference>
<feature type="binding site" evidence="4">
    <location>
        <position position="1012"/>
    </location>
    <ligand>
        <name>ATP</name>
        <dbReference type="ChEBI" id="CHEBI:30616"/>
    </ligand>
</feature>
<dbReference type="SUPFAM" id="SSF56112">
    <property type="entry name" value="Protein kinase-like (PK-like)"/>
    <property type="match status" value="1"/>
</dbReference>
<dbReference type="InterPro" id="IPR017441">
    <property type="entry name" value="Protein_kinase_ATP_BS"/>
</dbReference>
<keyword evidence="1 4" id="KW-0547">Nucleotide-binding</keyword>
<evidence type="ECO:0000256" key="2">
    <source>
        <dbReference type="ARBA" id="ARBA00022840"/>
    </source>
</evidence>
<evidence type="ECO:0000259" key="6">
    <source>
        <dbReference type="PROSITE" id="PS50011"/>
    </source>
</evidence>
<organism evidence="7 8">
    <name type="scientific">Fragariocoptes setiger</name>
    <dbReference type="NCBI Taxonomy" id="1670756"/>
    <lineage>
        <taxon>Eukaryota</taxon>
        <taxon>Metazoa</taxon>
        <taxon>Ecdysozoa</taxon>
        <taxon>Arthropoda</taxon>
        <taxon>Chelicerata</taxon>
        <taxon>Arachnida</taxon>
        <taxon>Acari</taxon>
        <taxon>Acariformes</taxon>
        <taxon>Trombidiformes</taxon>
        <taxon>Prostigmata</taxon>
        <taxon>Eupodina</taxon>
        <taxon>Eriophyoidea</taxon>
        <taxon>Phytoptidae</taxon>
        <taxon>Fragariocoptes</taxon>
    </lineage>
</organism>
<dbReference type="InterPro" id="IPR008271">
    <property type="entry name" value="Ser/Thr_kinase_AS"/>
</dbReference>
<dbReference type="Pfam" id="PF20651">
    <property type="entry name" value="EXOC6_Sec15_N"/>
    <property type="match status" value="1"/>
</dbReference>
<dbReference type="PROSITE" id="PS50011">
    <property type="entry name" value="PROTEIN_KINASE_DOM"/>
    <property type="match status" value="1"/>
</dbReference>
<evidence type="ECO:0000313" key="7">
    <source>
        <dbReference type="EMBL" id="KAG9510590.1"/>
    </source>
</evidence>
<dbReference type="EMBL" id="JAIFTH010000116">
    <property type="protein sequence ID" value="KAG9510590.1"/>
    <property type="molecule type" value="Genomic_DNA"/>
</dbReference>
<dbReference type="InterPro" id="IPR048359">
    <property type="entry name" value="EXOC6_Sec15_N"/>
</dbReference>
<evidence type="ECO:0000313" key="8">
    <source>
        <dbReference type="Proteomes" id="UP000825002"/>
    </source>
</evidence>
<dbReference type="Gene3D" id="3.20.20.140">
    <property type="entry name" value="Metal-dependent hydrolases"/>
    <property type="match status" value="1"/>
</dbReference>
<dbReference type="CDD" id="cd07361">
    <property type="entry name" value="MEMO_like"/>
    <property type="match status" value="1"/>
</dbReference>
<dbReference type="GO" id="GO:0016301">
    <property type="term" value="F:kinase activity"/>
    <property type="evidence" value="ECO:0007669"/>
    <property type="project" value="UniProtKB-KW"/>
</dbReference>
<dbReference type="InterPro" id="IPR046361">
    <property type="entry name" value="EXOC6/Sec15_C"/>
</dbReference>
<dbReference type="Gene3D" id="1.20.58.670">
    <property type="entry name" value="Dsl1p vesicle tethering complex, Tip20p subunit, domain D"/>
    <property type="match status" value="1"/>
</dbReference>
<dbReference type="Pfam" id="PF00069">
    <property type="entry name" value="Pkinase"/>
    <property type="match status" value="1"/>
</dbReference>
<proteinExistence type="inferred from homology"/>
<dbReference type="PANTHER" id="PTHR12702">
    <property type="entry name" value="SEC15"/>
    <property type="match status" value="1"/>
</dbReference>
<dbReference type="CDD" id="cd07829">
    <property type="entry name" value="STKc_CDK_like"/>
    <property type="match status" value="1"/>
</dbReference>
<dbReference type="Gene3D" id="3.40.830.10">
    <property type="entry name" value="LigB-like"/>
    <property type="match status" value="1"/>
</dbReference>
<dbReference type="NCBIfam" id="TIGR04336">
    <property type="entry name" value="AmmeMemoSam_B"/>
    <property type="match status" value="1"/>
</dbReference>
<feature type="domain" description="Protein kinase" evidence="6">
    <location>
        <begin position="983"/>
        <end position="1265"/>
    </location>
</feature>
<dbReference type="InterPro" id="IPR007225">
    <property type="entry name" value="EXOC6/Sec15"/>
</dbReference>
<keyword evidence="3 5" id="KW-0175">Coiled coil</keyword>
<dbReference type="PROSITE" id="PS00108">
    <property type="entry name" value="PROTEIN_KINASE_ST"/>
    <property type="match status" value="1"/>
</dbReference>
<dbReference type="Gene3D" id="1.10.510.10">
    <property type="entry name" value="Transferase(Phosphotransferase) domain 1"/>
    <property type="match status" value="1"/>
</dbReference>
<dbReference type="InterPro" id="IPR000719">
    <property type="entry name" value="Prot_kinase_dom"/>
</dbReference>
<keyword evidence="7" id="KW-0808">Transferase</keyword>
<dbReference type="SMART" id="SM00220">
    <property type="entry name" value="S_TKc"/>
    <property type="match status" value="1"/>
</dbReference>
<protein>
    <submittedName>
        <fullName evidence="7">Cyclin-dependent kinase 2</fullName>
    </submittedName>
</protein>
<feature type="non-terminal residue" evidence="7">
    <location>
        <position position="1"/>
    </location>
</feature>
<keyword evidence="7" id="KW-0418">Kinase</keyword>
<dbReference type="Proteomes" id="UP000825002">
    <property type="component" value="Unassembled WGS sequence"/>
</dbReference>
<dbReference type="Gene3D" id="3.30.200.20">
    <property type="entry name" value="Phosphorylase Kinase, domain 1"/>
    <property type="match status" value="1"/>
</dbReference>
<name>A0ABQ7SAZ1_9ACAR</name>
<dbReference type="Pfam" id="PF04091">
    <property type="entry name" value="Sec15_C"/>
    <property type="match status" value="1"/>
</dbReference>
<sequence>LEKSAPEKDPTAHAYARNTVVTSKIGNVHSFDGTCDDAKRVLDLGLYIGANGCSLKSEANLELPAICDSDEHERYMKQLEERIKNYDRDIERMCSENYRGFIDCIHELLQVRPRAESLKREAQAINAELMKSTELLQRKSEELIRSRRVLVHSKASINLLQKCLPVLKQYLKLNAQLKDKRYYTALKTLEALENDHLPTVSTYRFAEGICKELPSFREDIKKASMSDLTDFLENLLMVGAKIGKLVLKNAESQQQYSDVLDLVDCTSVYRCLHIFTCLKVREQFEEHYRQQRRQQSKLAFEPPSNMGLSLSGYEDYISSVLGFFVIEDHLMGTTSGLITQEYLDSLWNDAVNSMTEGFHKHISLCPDASMMVEIKKLIILFTSTIKVYKLNTKLLSHILTEIDDHYDKTLISNLKLNDQIDQFLELSSYDWTMAESSGQASAFVSELREWLEKKFEAFSNIPPKVAQGALISVCQHISNSLRDAILSEDVKAISIGGLQQFSLDLLQFEAFADSGPVKGFKEELHTMFSEPRQLCDLFLYNDYSTYISDCMSDSRRQQSKYSCVSPAAASIVLEKLREQDRKKNTFALKKNDKQKLLESFARSLLCHNSVANCLIISSTIVLYSSSRRIIIAVFQLDSPTSIMSMPGDSANHSKPVVRKASHAGSWYSRSPSQLREKLSQWLSQVDGNEFFPARAIISPHAGYEFSGSCAAYAFKQIDTSRVKRFFILGPSHHIPLQLCALSQATIFETPVGDLQVDQEINAQLFKTENFQMLRMYDDEKEHSIEMQCPYIAHIMKDCKHSFTIVPVLVPSFKSSDEKVYGGIFAPYLLDPDNVFVISSDFCHWGSRFDYQYYDPSWGRIHESIERLDKEGMAAIKELEPGVFRSYLRKYQNTICGRHPISILLQAVNVAEAAKVKNTIHALKFLNYKQSNRVTHQSDSSVSYAAASLRQCHEPAKEVIRGITVLNYLYTMDLININDIEQNYKRLERIGSGAYGVVYKAYDIKTNTVVALKKIELATKEDELEGVPCSSLREIGLLKDLNHPNVLRLFDVIHCGTSLYLAFEHLDLDLKRFVDKFKTPLPKSLTKSYLWQLLQGLAYCHQHRVLHRDLKLANLLVDRAGNIKLADFGLARSIGLPIRTYTHEVVTLWYRAPEILLRSHHYGPSIDIWSLGCIFAELLTKKVLFPGESEIDQIYRIFRTLGTPDDERWPGFSQLPDHREFPKFHCRGLLAYVKTDKECMDLLYCMLEYDPAKRISALNALDHKALRNVKIERPNFIF</sequence>
<dbReference type="PANTHER" id="PTHR12702:SF0">
    <property type="entry name" value="EXOCYST COMPLEX COMPONENT 6"/>
    <property type="match status" value="1"/>
</dbReference>
<gene>
    <name evidence="7" type="primary">cdk2</name>
    <name evidence="7" type="ORF">GZH46_00857</name>
</gene>
<evidence type="ECO:0000256" key="4">
    <source>
        <dbReference type="PROSITE-ProRule" id="PRU10141"/>
    </source>
</evidence>
<evidence type="ECO:0000256" key="5">
    <source>
        <dbReference type="SAM" id="Coils"/>
    </source>
</evidence>
<dbReference type="InterPro" id="IPR011009">
    <property type="entry name" value="Kinase-like_dom_sf"/>
</dbReference>
<keyword evidence="2 4" id="KW-0067">ATP-binding</keyword>
<reference evidence="7 8" key="1">
    <citation type="submission" date="2020-10" db="EMBL/GenBank/DDBJ databases">
        <authorList>
            <person name="Klimov P.B."/>
            <person name="Dyachkov S.M."/>
            <person name="Chetverikov P.E."/>
        </authorList>
    </citation>
    <scope>NUCLEOTIDE SEQUENCE [LARGE SCALE GENOMIC DNA]</scope>
    <source>
        <strain evidence="7">BMOC 18-1129-001#AD2665</strain>
        <tissue evidence="7">Entire mites</tissue>
    </source>
</reference>
<dbReference type="PROSITE" id="PS00107">
    <property type="entry name" value="PROTEIN_KINASE_ATP"/>
    <property type="match status" value="1"/>
</dbReference>
<comment type="caution">
    <text evidence="7">The sequence shown here is derived from an EMBL/GenBank/DDBJ whole genome shotgun (WGS) entry which is preliminary data.</text>
</comment>
<dbReference type="InterPro" id="IPR002737">
    <property type="entry name" value="MEMO1_fam"/>
</dbReference>
<feature type="coiled-coil region" evidence="5">
    <location>
        <begin position="69"/>
        <end position="135"/>
    </location>
</feature>
<keyword evidence="8" id="KW-1185">Reference proteome</keyword>
<evidence type="ECO:0000256" key="3">
    <source>
        <dbReference type="ARBA" id="ARBA00023054"/>
    </source>
</evidence>
<evidence type="ECO:0000256" key="1">
    <source>
        <dbReference type="ARBA" id="ARBA00022741"/>
    </source>
</evidence>
<dbReference type="InterPro" id="IPR042044">
    <property type="entry name" value="EXOC6PINT-1/Sec15/Tip20_C_dom2"/>
</dbReference>
<accession>A0ABQ7SAZ1</accession>